<evidence type="ECO:0000313" key="1">
    <source>
        <dbReference type="EMBL" id="ULP51761.1"/>
    </source>
</evidence>
<accession>A0ABY3VCD4</accession>
<dbReference type="Proteomes" id="UP001055253">
    <property type="component" value="Chromosome"/>
</dbReference>
<gene>
    <name evidence="1" type="ORF">MJO63_24420</name>
</gene>
<dbReference type="Gene3D" id="2.120.10.30">
    <property type="entry name" value="TolB, C-terminal domain"/>
    <property type="match status" value="2"/>
</dbReference>
<organism evidence="1 2">
    <name type="scientific">Mycobacterium ulcerans</name>
    <dbReference type="NCBI Taxonomy" id="1809"/>
    <lineage>
        <taxon>Bacteria</taxon>
        <taxon>Bacillati</taxon>
        <taxon>Actinomycetota</taxon>
        <taxon>Actinomycetes</taxon>
        <taxon>Mycobacteriales</taxon>
        <taxon>Mycobacteriaceae</taxon>
        <taxon>Mycobacterium</taxon>
        <taxon>Mycobacterium ulcerans group</taxon>
    </lineage>
</organism>
<evidence type="ECO:0000313" key="2">
    <source>
        <dbReference type="Proteomes" id="UP001055253"/>
    </source>
</evidence>
<dbReference type="InterPro" id="IPR051344">
    <property type="entry name" value="Vgb"/>
</dbReference>
<dbReference type="EMBL" id="CP092429">
    <property type="protein sequence ID" value="ULP51761.1"/>
    <property type="molecule type" value="Genomic_DNA"/>
</dbReference>
<name>A0ABY3VCD4_MYCUL</name>
<dbReference type="RefSeq" id="WP_011742318.1">
    <property type="nucleotide sequence ID" value="NZ_CP085200.1"/>
</dbReference>
<dbReference type="SUPFAM" id="SSF50969">
    <property type="entry name" value="YVTN repeat-like/Quinoprotein amine dehydrogenase"/>
    <property type="match status" value="1"/>
</dbReference>
<dbReference type="PANTHER" id="PTHR40274:SF4">
    <property type="entry name" value="BLL1406 PROTEIN"/>
    <property type="match status" value="1"/>
</dbReference>
<dbReference type="InterPro" id="IPR011042">
    <property type="entry name" value="6-blade_b-propeller_TolB-like"/>
</dbReference>
<proteinExistence type="predicted"/>
<protein>
    <submittedName>
        <fullName evidence="1">SMP-30/gluconolactonase/LRE family protein</fullName>
    </submittedName>
</protein>
<sequence length="540" mass="56441">MVRAVIPVTRRLQHAGHYPVTRAPNVAEGWTLTRLTAPSRLFGANGLRTGPDGRVYIAQVTGSQISALDLSTGRLDTVCPKGGAIIAPDDLAFDQDGNLYATEVMDGRVSVRAPDGHTRVLRDDIPSANGITFHQGRLFVGECRDGGRLLELDLNGGAPRVLARNLPSPNAMEVGPDGLLYFPVMGANEIWRIDPDGGVPQCVAGDLRVPDAVKFDPHGHLVSTQVHSGEVLRINPRTGDRTVLAALHPGLDNLTFVGERLFVSSFTGEITEILGTGETRTTLPGGLTWPLGLAVAADGDLYIADGTYFYVLLADGTLRVGGMLFSAGYPGFLRGVAALGSGEFAVTTSNGEVARYRPWASETEVLATGLDQLYGVAVAGSGALFVAERGAGRVLSVRPDGVEVMASGLSDPVGVAVTADGRCVVTEADAGRVRTLGDTGTLLDGLQCPQGVAICDRQVYVIDSGAKQLVAVDLGSRTRHTIAWDLPVGAPAGVTPNPLRGMPPFSGPEGPFAAITPGPDATLYISADADGSVLALRRES</sequence>
<keyword evidence="2" id="KW-1185">Reference proteome</keyword>
<dbReference type="PANTHER" id="PTHR40274">
    <property type="entry name" value="VIRGINIAMYCIN B LYASE"/>
    <property type="match status" value="1"/>
</dbReference>
<reference evidence="1" key="1">
    <citation type="submission" date="2022-08" db="EMBL/GenBank/DDBJ databases">
        <title>Whole genome sequencing of non-tuberculosis mycobacteria type-strains.</title>
        <authorList>
            <person name="Igarashi Y."/>
            <person name="Osugi A."/>
            <person name="Mitarai S."/>
        </authorList>
    </citation>
    <scope>NUCLEOTIDE SEQUENCE</scope>
    <source>
        <strain evidence="1">ATCC 19423</strain>
    </source>
</reference>
<dbReference type="InterPro" id="IPR011044">
    <property type="entry name" value="Quino_amine_DH_bsu"/>
</dbReference>
<dbReference type="SUPFAM" id="SSF63829">
    <property type="entry name" value="Calcium-dependent phosphotriesterase"/>
    <property type="match status" value="2"/>
</dbReference>